<feature type="non-terminal residue" evidence="3">
    <location>
        <position position="91"/>
    </location>
</feature>
<dbReference type="Gene3D" id="1.10.8.10">
    <property type="entry name" value="DNA helicase RuvA subunit, C-terminal domain"/>
    <property type="match status" value="1"/>
</dbReference>
<dbReference type="EMBL" id="LLXI01000367">
    <property type="protein sequence ID" value="PKY45205.1"/>
    <property type="molecule type" value="Genomic_DNA"/>
</dbReference>
<dbReference type="GO" id="GO:0005737">
    <property type="term" value="C:cytoplasm"/>
    <property type="evidence" value="ECO:0007669"/>
    <property type="project" value="TreeGrafter"/>
</dbReference>
<dbReference type="PROSITE" id="PS51140">
    <property type="entry name" value="CUE"/>
    <property type="match status" value="1"/>
</dbReference>
<comment type="caution">
    <text evidence="3">The sequence shown here is derived from an EMBL/GenBank/DDBJ whole genome shotgun (WGS) entry which is preliminary data.</text>
</comment>
<dbReference type="Proteomes" id="UP000234323">
    <property type="component" value="Unassembled WGS sequence"/>
</dbReference>
<dbReference type="Pfam" id="PF02845">
    <property type="entry name" value="CUE"/>
    <property type="match status" value="1"/>
</dbReference>
<feature type="domain" description="CUE" evidence="2">
    <location>
        <begin position="4"/>
        <end position="47"/>
    </location>
</feature>
<gene>
    <name evidence="3" type="ORF">RhiirA4_400883</name>
</gene>
<dbReference type="PANTHER" id="PTHR16461">
    <property type="entry name" value="TOLL-INTERACTING PROTEIN"/>
    <property type="match status" value="1"/>
</dbReference>
<dbReference type="VEuPathDB" id="FungiDB:RhiirFUN_018036"/>
<dbReference type="VEuPathDB" id="FungiDB:FUN_000645"/>
<sequence>MSTQNTEAINALKGMFPSVDPEVCEAVFEANQANLEQSINALLSMSDPNYKSEENIPAQTESGPNTSEQIKRDEELARSLAAEADSKFLFL</sequence>
<feature type="compositionally biased region" description="Polar residues" evidence="1">
    <location>
        <begin position="57"/>
        <end position="68"/>
    </location>
</feature>
<dbReference type="FunFam" id="1.10.8.10:FF:000064">
    <property type="entry name" value="Similar to CUE domain-containing protein"/>
    <property type="match status" value="1"/>
</dbReference>
<dbReference type="GO" id="GO:0031624">
    <property type="term" value="F:ubiquitin conjugating enzyme binding"/>
    <property type="evidence" value="ECO:0007669"/>
    <property type="project" value="TreeGrafter"/>
</dbReference>
<organism evidence="3 4">
    <name type="scientific">Rhizophagus irregularis</name>
    <dbReference type="NCBI Taxonomy" id="588596"/>
    <lineage>
        <taxon>Eukaryota</taxon>
        <taxon>Fungi</taxon>
        <taxon>Fungi incertae sedis</taxon>
        <taxon>Mucoromycota</taxon>
        <taxon>Glomeromycotina</taxon>
        <taxon>Glomeromycetes</taxon>
        <taxon>Glomerales</taxon>
        <taxon>Glomeraceae</taxon>
        <taxon>Rhizophagus</taxon>
    </lineage>
</organism>
<dbReference type="GO" id="GO:0006511">
    <property type="term" value="P:ubiquitin-dependent protein catabolic process"/>
    <property type="evidence" value="ECO:0007669"/>
    <property type="project" value="TreeGrafter"/>
</dbReference>
<evidence type="ECO:0000313" key="4">
    <source>
        <dbReference type="Proteomes" id="UP000234323"/>
    </source>
</evidence>
<evidence type="ECO:0000259" key="2">
    <source>
        <dbReference type="PROSITE" id="PS51140"/>
    </source>
</evidence>
<dbReference type="SMART" id="SM00546">
    <property type="entry name" value="CUE"/>
    <property type="match status" value="1"/>
</dbReference>
<feature type="region of interest" description="Disordered" evidence="1">
    <location>
        <begin position="46"/>
        <end position="70"/>
    </location>
</feature>
<reference evidence="3 4" key="1">
    <citation type="submission" date="2015-10" db="EMBL/GenBank/DDBJ databases">
        <title>Genome analyses suggest a sexual origin of heterokaryosis in a supposedly ancient asexual fungus.</title>
        <authorList>
            <person name="Ropars J."/>
            <person name="Sedzielewska K."/>
            <person name="Noel J."/>
            <person name="Charron P."/>
            <person name="Farinelli L."/>
            <person name="Marton T."/>
            <person name="Kruger M."/>
            <person name="Pelin A."/>
            <person name="Brachmann A."/>
            <person name="Corradi N."/>
        </authorList>
    </citation>
    <scope>NUCLEOTIDE SEQUENCE [LARGE SCALE GENOMIC DNA]</scope>
    <source>
        <strain evidence="3 4">A4</strain>
    </source>
</reference>
<dbReference type="GO" id="GO:0043130">
    <property type="term" value="F:ubiquitin binding"/>
    <property type="evidence" value="ECO:0007669"/>
    <property type="project" value="InterPro"/>
</dbReference>
<name>A0A2I1GF32_9GLOM</name>
<accession>A0A2I1GF32</accession>
<evidence type="ECO:0000256" key="1">
    <source>
        <dbReference type="SAM" id="MobiDB-lite"/>
    </source>
</evidence>
<protein>
    <recommendedName>
        <fullName evidence="2">CUE domain-containing protein</fullName>
    </recommendedName>
</protein>
<dbReference type="VEuPathDB" id="FungiDB:RhiirA1_412890"/>
<dbReference type="SUPFAM" id="SSF46934">
    <property type="entry name" value="UBA-like"/>
    <property type="match status" value="1"/>
</dbReference>
<dbReference type="PANTHER" id="PTHR16461:SF5">
    <property type="entry name" value="TOLL-INTERACTING PROTEIN"/>
    <property type="match status" value="1"/>
</dbReference>
<dbReference type="InterPro" id="IPR009060">
    <property type="entry name" value="UBA-like_sf"/>
</dbReference>
<keyword evidence="4" id="KW-1185">Reference proteome</keyword>
<dbReference type="InterPro" id="IPR003892">
    <property type="entry name" value="CUE"/>
</dbReference>
<proteinExistence type="predicted"/>
<dbReference type="AlphaFoldDB" id="A0A2I1GF32"/>
<evidence type="ECO:0000313" key="3">
    <source>
        <dbReference type="EMBL" id="PKY45205.1"/>
    </source>
</evidence>